<dbReference type="EMBL" id="DWXZ01000027">
    <property type="protein sequence ID" value="HJB36754.1"/>
    <property type="molecule type" value="Genomic_DNA"/>
</dbReference>
<feature type="transmembrane region" description="Helical" evidence="1">
    <location>
        <begin position="52"/>
        <end position="73"/>
    </location>
</feature>
<evidence type="ECO:0000256" key="1">
    <source>
        <dbReference type="SAM" id="Phobius"/>
    </source>
</evidence>
<reference evidence="2" key="2">
    <citation type="submission" date="2021-04" db="EMBL/GenBank/DDBJ databases">
        <authorList>
            <person name="Gilroy R."/>
        </authorList>
    </citation>
    <scope>NUCLEOTIDE SEQUENCE</scope>
    <source>
        <strain evidence="2">ChiBcolR8-3208</strain>
    </source>
</reference>
<comment type="caution">
    <text evidence="2">The sequence shown here is derived from an EMBL/GenBank/DDBJ whole genome shotgun (WGS) entry which is preliminary data.</text>
</comment>
<keyword evidence="1" id="KW-0472">Membrane</keyword>
<organism evidence="2 3">
    <name type="scientific">Candidatus Acutalibacter ornithocaccae</name>
    <dbReference type="NCBI Taxonomy" id="2838416"/>
    <lineage>
        <taxon>Bacteria</taxon>
        <taxon>Bacillati</taxon>
        <taxon>Bacillota</taxon>
        <taxon>Clostridia</taxon>
        <taxon>Eubacteriales</taxon>
        <taxon>Acutalibacteraceae</taxon>
        <taxon>Acutalibacter</taxon>
    </lineage>
</organism>
<evidence type="ECO:0000313" key="2">
    <source>
        <dbReference type="EMBL" id="HJB36754.1"/>
    </source>
</evidence>
<dbReference type="PROSITE" id="PS51257">
    <property type="entry name" value="PROKAR_LIPOPROTEIN"/>
    <property type="match status" value="1"/>
</dbReference>
<evidence type="ECO:0000313" key="3">
    <source>
        <dbReference type="Proteomes" id="UP000824214"/>
    </source>
</evidence>
<sequence length="79" mass="8262">MKEKAFPQWAADAVRWTKEHSQRALGLGLAALGCVLAALARTGGGDPFQDFALGLLMGLGVGCMAVGAVFLALSLRYQP</sequence>
<protein>
    <submittedName>
        <fullName evidence="2">Uncharacterized protein</fullName>
    </submittedName>
</protein>
<accession>A0A9D2RYL0</accession>
<keyword evidence="1" id="KW-1133">Transmembrane helix</keyword>
<feature type="transmembrane region" description="Helical" evidence="1">
    <location>
        <begin position="24"/>
        <end position="40"/>
    </location>
</feature>
<reference evidence="2" key="1">
    <citation type="journal article" date="2021" name="PeerJ">
        <title>Extensive microbial diversity within the chicken gut microbiome revealed by metagenomics and culture.</title>
        <authorList>
            <person name="Gilroy R."/>
            <person name="Ravi A."/>
            <person name="Getino M."/>
            <person name="Pursley I."/>
            <person name="Horton D.L."/>
            <person name="Alikhan N.F."/>
            <person name="Baker D."/>
            <person name="Gharbi K."/>
            <person name="Hall N."/>
            <person name="Watson M."/>
            <person name="Adriaenssens E.M."/>
            <person name="Foster-Nyarko E."/>
            <person name="Jarju S."/>
            <person name="Secka A."/>
            <person name="Antonio M."/>
            <person name="Oren A."/>
            <person name="Chaudhuri R.R."/>
            <person name="La Ragione R."/>
            <person name="Hildebrand F."/>
            <person name="Pallen M.J."/>
        </authorList>
    </citation>
    <scope>NUCLEOTIDE SEQUENCE</scope>
    <source>
        <strain evidence="2">ChiBcolR8-3208</strain>
    </source>
</reference>
<name>A0A9D2RYL0_9FIRM</name>
<proteinExistence type="predicted"/>
<dbReference type="AlphaFoldDB" id="A0A9D2RYL0"/>
<gene>
    <name evidence="2" type="ORF">H9942_01640</name>
</gene>
<dbReference type="Proteomes" id="UP000824214">
    <property type="component" value="Unassembled WGS sequence"/>
</dbReference>
<keyword evidence="1" id="KW-0812">Transmembrane</keyword>